<keyword evidence="3" id="KW-0805">Transcription regulation</keyword>
<evidence type="ECO:0000313" key="9">
    <source>
        <dbReference type="EMBL" id="MFD2706973.1"/>
    </source>
</evidence>
<dbReference type="InterPro" id="IPR016152">
    <property type="entry name" value="PTrfase/Anion_transptr"/>
</dbReference>
<dbReference type="Gene3D" id="1.10.10.10">
    <property type="entry name" value="Winged helix-like DNA-binding domain superfamily/Winged helix DNA-binding domain"/>
    <property type="match status" value="2"/>
</dbReference>
<proteinExistence type="predicted"/>
<dbReference type="PANTHER" id="PTHR30185:SF13">
    <property type="entry name" value="LICABCH OPERON REGULATOR-RELATED"/>
    <property type="match status" value="1"/>
</dbReference>
<dbReference type="Pfam" id="PF08279">
    <property type="entry name" value="HTH_11"/>
    <property type="match status" value="1"/>
</dbReference>
<dbReference type="InterPro" id="IPR036390">
    <property type="entry name" value="WH_DNA-bd_sf"/>
</dbReference>
<dbReference type="SUPFAM" id="SSF46785">
    <property type="entry name" value="Winged helix' DNA-binding domain"/>
    <property type="match status" value="1"/>
</dbReference>
<dbReference type="Proteomes" id="UP001597520">
    <property type="component" value="Unassembled WGS sequence"/>
</dbReference>
<evidence type="ECO:0000256" key="1">
    <source>
        <dbReference type="ARBA" id="ARBA00022679"/>
    </source>
</evidence>
<comment type="caution">
    <text evidence="9">The sequence shown here is derived from an EMBL/GenBank/DDBJ whole genome shotgun (WGS) entry which is preliminary data.</text>
</comment>
<dbReference type="CDD" id="cd00211">
    <property type="entry name" value="PTS_IIA_fru"/>
    <property type="match status" value="1"/>
</dbReference>
<dbReference type="EMBL" id="JBHUML010000006">
    <property type="protein sequence ID" value="MFD2706973.1"/>
    <property type="molecule type" value="Genomic_DNA"/>
</dbReference>
<reference evidence="10" key="1">
    <citation type="journal article" date="2019" name="Int. J. Syst. Evol. Microbiol.">
        <title>The Global Catalogue of Microorganisms (GCM) 10K type strain sequencing project: providing services to taxonomists for standard genome sequencing and annotation.</title>
        <authorList>
            <consortium name="The Broad Institute Genomics Platform"/>
            <consortium name="The Broad Institute Genome Sequencing Center for Infectious Disease"/>
            <person name="Wu L."/>
            <person name="Ma J."/>
        </authorList>
    </citation>
    <scope>NUCLEOTIDE SEQUENCE [LARGE SCALE GENOMIC DNA]</scope>
    <source>
        <strain evidence="10">KCTC 33792</strain>
    </source>
</reference>
<evidence type="ECO:0000313" key="10">
    <source>
        <dbReference type="Proteomes" id="UP001597520"/>
    </source>
</evidence>
<feature type="domain" description="PTS EIIB type-2" evidence="7">
    <location>
        <begin position="402"/>
        <end position="493"/>
    </location>
</feature>
<dbReference type="PROSITE" id="PS51099">
    <property type="entry name" value="PTS_EIIB_TYPE_2"/>
    <property type="match status" value="1"/>
</dbReference>
<dbReference type="SUPFAM" id="SSF55804">
    <property type="entry name" value="Phoshotransferase/anion transport protein"/>
    <property type="match status" value="1"/>
</dbReference>
<keyword evidence="2" id="KW-0677">Repeat</keyword>
<feature type="domain" description="PTS EIIA type-2" evidence="6">
    <location>
        <begin position="495"/>
        <end position="634"/>
    </location>
</feature>
<dbReference type="InterPro" id="IPR011608">
    <property type="entry name" value="PRD"/>
</dbReference>
<accession>A0ABW5T610</accession>
<dbReference type="InterPro" id="IPR036388">
    <property type="entry name" value="WH-like_DNA-bd_sf"/>
</dbReference>
<dbReference type="Pfam" id="PF05043">
    <property type="entry name" value="Mga"/>
    <property type="match status" value="1"/>
</dbReference>
<organism evidence="9 10">
    <name type="scientific">Salibacterium lacus</name>
    <dbReference type="NCBI Taxonomy" id="1898109"/>
    <lineage>
        <taxon>Bacteria</taxon>
        <taxon>Bacillati</taxon>
        <taxon>Bacillota</taxon>
        <taxon>Bacilli</taxon>
        <taxon>Bacillales</taxon>
        <taxon>Bacillaceae</taxon>
    </lineage>
</organism>
<dbReference type="RefSeq" id="WP_380714296.1">
    <property type="nucleotide sequence ID" value="NZ_JBHUML010000006.1"/>
</dbReference>
<dbReference type="InterPro" id="IPR013011">
    <property type="entry name" value="PTS_EIIB_2"/>
</dbReference>
<dbReference type="InterPro" id="IPR007737">
    <property type="entry name" value="Mga_HTH"/>
</dbReference>
<dbReference type="Pfam" id="PF00359">
    <property type="entry name" value="PTS_EIIA_2"/>
    <property type="match status" value="1"/>
</dbReference>
<dbReference type="InterPro" id="IPR013196">
    <property type="entry name" value="HTH_11"/>
</dbReference>
<dbReference type="PROSITE" id="PS51372">
    <property type="entry name" value="PRD_2"/>
    <property type="match status" value="2"/>
</dbReference>
<evidence type="ECO:0000256" key="2">
    <source>
        <dbReference type="ARBA" id="ARBA00022737"/>
    </source>
</evidence>
<evidence type="ECO:0000256" key="5">
    <source>
        <dbReference type="ARBA" id="ARBA00023163"/>
    </source>
</evidence>
<dbReference type="InterPro" id="IPR002178">
    <property type="entry name" value="PTS_EIIA_type-2_dom"/>
</dbReference>
<dbReference type="InterPro" id="IPR050661">
    <property type="entry name" value="BglG_antiterminators"/>
</dbReference>
<feature type="domain" description="PRD" evidence="8">
    <location>
        <begin position="181"/>
        <end position="285"/>
    </location>
</feature>
<dbReference type="SUPFAM" id="SSF63520">
    <property type="entry name" value="PTS-regulatory domain, PRD"/>
    <property type="match status" value="2"/>
</dbReference>
<dbReference type="SUPFAM" id="SSF52794">
    <property type="entry name" value="PTS system IIB component-like"/>
    <property type="match status" value="1"/>
</dbReference>
<evidence type="ECO:0000256" key="4">
    <source>
        <dbReference type="ARBA" id="ARBA00023159"/>
    </source>
</evidence>
<dbReference type="InterPro" id="IPR036095">
    <property type="entry name" value="PTS_EIIB-like_sf"/>
</dbReference>
<keyword evidence="1" id="KW-0808">Transferase</keyword>
<dbReference type="PROSITE" id="PS51094">
    <property type="entry name" value="PTS_EIIA_TYPE_2"/>
    <property type="match status" value="1"/>
</dbReference>
<dbReference type="PANTHER" id="PTHR30185">
    <property type="entry name" value="CRYPTIC BETA-GLUCOSIDE BGL OPERON ANTITERMINATOR"/>
    <property type="match status" value="1"/>
</dbReference>
<feature type="domain" description="PRD" evidence="8">
    <location>
        <begin position="291"/>
        <end position="398"/>
    </location>
</feature>
<dbReference type="Gene3D" id="3.40.930.10">
    <property type="entry name" value="Mannitol-specific EII, Chain A"/>
    <property type="match status" value="1"/>
</dbReference>
<evidence type="ECO:0000259" key="6">
    <source>
        <dbReference type="PROSITE" id="PS51094"/>
    </source>
</evidence>
<evidence type="ECO:0000259" key="8">
    <source>
        <dbReference type="PROSITE" id="PS51372"/>
    </source>
</evidence>
<dbReference type="InterPro" id="IPR036634">
    <property type="entry name" value="PRD_sf"/>
</dbReference>
<evidence type="ECO:0000259" key="7">
    <source>
        <dbReference type="PROSITE" id="PS51099"/>
    </source>
</evidence>
<dbReference type="Gene3D" id="3.40.50.2300">
    <property type="match status" value="1"/>
</dbReference>
<keyword evidence="4" id="KW-0010">Activator</keyword>
<keyword evidence="5" id="KW-0804">Transcription</keyword>
<dbReference type="CDD" id="cd05568">
    <property type="entry name" value="PTS_IIB_bgl_like"/>
    <property type="match status" value="1"/>
</dbReference>
<keyword evidence="10" id="KW-1185">Reference proteome</keyword>
<evidence type="ECO:0000256" key="3">
    <source>
        <dbReference type="ARBA" id="ARBA00023015"/>
    </source>
</evidence>
<name>A0ABW5T610_9BACI</name>
<sequence length="634" mass="72528">MNRRQLKIIKILLNHDSSITSEYLSSIIQVSSKTIRNDIRKMNREYDNIGLSVKSQVGKGYYIEVSNEDTLADVQQLMDCNSEYSAGEMESRVEYLLYQFFFQKKYIKSQDLMNDLFISRSTLQKHMNQVRNILSKYQLSLKTVPNYGLTLNGEESNIRSAMASEMIQTGDNAIAVMNSSIIGDTQVQQLKSLILDVLKEFQLTLSDIALNNITIQIIIVYKRVSNGHWINRSIMDYAIEPSQEFQIANNVLKKVEECSDISFPHQEAYYIAMQLRGTRLSINEETIETSLKEKDVFHITKDILEAVEKRMGYEFIHDEELFHGLMQHLNPVMYRYFNNIEFKNPVLPSIKNQYPVAFEAGIVAKEILADSFNIYLGENETGYLALHFGAALERKKSIVHPKRCLLVCTSGIGSSKLLYYKLKANFGNQLFIEGTTELFNLSQYNTREIDLVISTVPLPEDISIPHIVVNTILGNKDLSLVRSEIENTRNHIVKDYLEEEAIYINMDFQTPEETIRFLGGKLSAMGLVEPDFTNSVLEREAAASTSYGNLVAIPHPYGSRSKETFWSVCTLKRPITWGGNIVQVVFLLHVADNNAKSLEPMYQYLIQFIDNEQKVHQLINSESKSQVIRLLNNS</sequence>
<dbReference type="Pfam" id="PF00874">
    <property type="entry name" value="PRD"/>
    <property type="match status" value="2"/>
</dbReference>
<dbReference type="Gene3D" id="1.10.1790.10">
    <property type="entry name" value="PRD domain"/>
    <property type="match status" value="2"/>
</dbReference>
<gene>
    <name evidence="9" type="ORF">ACFSUB_16060</name>
</gene>
<protein>
    <submittedName>
        <fullName evidence="9">BglG family transcription antiterminator</fullName>
    </submittedName>
</protein>